<organism evidence="1 2">
    <name type="scientific">Streptomyces gardneri</name>
    <dbReference type="NCBI Taxonomy" id="66892"/>
    <lineage>
        <taxon>Bacteria</taxon>
        <taxon>Bacillati</taxon>
        <taxon>Actinomycetota</taxon>
        <taxon>Actinomycetes</taxon>
        <taxon>Kitasatosporales</taxon>
        <taxon>Streptomycetaceae</taxon>
        <taxon>Streptomyces</taxon>
    </lineage>
</organism>
<evidence type="ECO:0000313" key="1">
    <source>
        <dbReference type="EMBL" id="GEB55889.1"/>
    </source>
</evidence>
<dbReference type="OrthoDB" id="3923306at2"/>
<dbReference type="RefSeq" id="WP_141294509.1">
    <property type="nucleotide sequence ID" value="NZ_BJMN01000010.1"/>
</dbReference>
<keyword evidence="2" id="KW-1185">Reference proteome</keyword>
<evidence type="ECO:0000313" key="2">
    <source>
        <dbReference type="Proteomes" id="UP000315226"/>
    </source>
</evidence>
<dbReference type="EMBL" id="BJMN01000010">
    <property type="protein sequence ID" value="GEB55889.1"/>
    <property type="molecule type" value="Genomic_DNA"/>
</dbReference>
<dbReference type="Proteomes" id="UP000315226">
    <property type="component" value="Unassembled WGS sequence"/>
</dbReference>
<reference evidence="1 2" key="1">
    <citation type="submission" date="2019-06" db="EMBL/GenBank/DDBJ databases">
        <title>Whole genome shotgun sequence of Streptomyces gardneri NBRC 12865.</title>
        <authorList>
            <person name="Hosoyama A."/>
            <person name="Uohara A."/>
            <person name="Ohji S."/>
            <person name="Ichikawa N."/>
        </authorList>
    </citation>
    <scope>NUCLEOTIDE SEQUENCE [LARGE SCALE GENOMIC DNA]</scope>
    <source>
        <strain evidence="1 2">NBRC 12865</strain>
    </source>
</reference>
<dbReference type="AlphaFoldDB" id="A0A4Y3REV8"/>
<proteinExistence type="predicted"/>
<comment type="caution">
    <text evidence="1">The sequence shown here is derived from an EMBL/GenBank/DDBJ whole genome shotgun (WGS) entry which is preliminary data.</text>
</comment>
<gene>
    <name evidence="1" type="ORF">SGA01_14940</name>
</gene>
<sequence>MARLRHAAAPGGTPAREASDLDSVRGWWKTLGGDGFVVLPPPTRSRYTQSDGHEDAAELCAVRGLATGTSFAYWHWQAHQAFDRSGALKSELMLYWGGDHAAVAAGLGAGPAGFRVVDGGPQGAFRLDRVTTRDGAGLPDPTDPAGVRQFLAALDEPVDRTRLPFVHRPLTAAEAAWLHDRLRDPLDPSATARFVVSLERRDALTAEETRRLLDAWRERYADRLADWDAWRAVLHALLRHHHEEAWDVVASLGARAADVLGEVPSERGLAVLRELAVPAELAVLGGPGRAGDRATITAWLTAHRAVREPDPVRAAAELAAELGAHGTSEAAMRALAIALTGAVTADRRRATGADYPTGRLFRALAAVRFSTDERLPRALRVAIAGLARDDVDHVREEAVRLGPAYTDATGTDTAEALAAVDRYEAARDELLAGTGPDLTLGEGILCRDWHRYRTLADADVRWLRAQVADPGTGVQGLAYCLELLLAHGAATEAEVEALLPRWKKELTKRYRTTYTEWRHPLVTLTCLALDLDHPAAAALSAWWNKPTPVWKNDLRLLTHLGAPDETKAAELWDFVTSGAHDVGQLMTWVLIRARLDGEAPLLVADRLLGTPGIRAHDLERVLIGVADPAQPLWYYSADPRRRDWWRRAQDVADHPGLSAEARAIGLRAARDHHLIRYPDELRPAPTEAELTAARAWIAAHAAD</sequence>
<accession>A0A4Y3REV8</accession>
<name>A0A4Y3REV8_9ACTN</name>
<protein>
    <submittedName>
        <fullName evidence="1">Uncharacterized protein</fullName>
    </submittedName>
</protein>